<accession>A0ABX1EF42</accession>
<keyword evidence="3" id="KW-1185">Reference proteome</keyword>
<reference evidence="2 3" key="1">
    <citation type="submission" date="2020-03" db="EMBL/GenBank/DDBJ databases">
        <title>Roseomonas selenitidurans sp. nov. isolated from urban soil.</title>
        <authorList>
            <person name="Liu H."/>
        </authorList>
    </citation>
    <scope>NUCLEOTIDE SEQUENCE [LARGE SCALE GENOMIC DNA]</scope>
    <source>
        <strain evidence="2 3">BU-1</strain>
    </source>
</reference>
<evidence type="ECO:0000313" key="2">
    <source>
        <dbReference type="EMBL" id="NKC34602.1"/>
    </source>
</evidence>
<protein>
    <submittedName>
        <fullName evidence="2">Glycosyltransferase family 2 protein</fullName>
    </submittedName>
</protein>
<dbReference type="InterPro" id="IPR001173">
    <property type="entry name" value="Glyco_trans_2-like"/>
</dbReference>
<dbReference type="Gene3D" id="3.90.550.10">
    <property type="entry name" value="Spore Coat Polysaccharide Biosynthesis Protein SpsA, Chain A"/>
    <property type="match status" value="1"/>
</dbReference>
<evidence type="ECO:0000259" key="1">
    <source>
        <dbReference type="Pfam" id="PF00535"/>
    </source>
</evidence>
<name>A0ABX1EF42_9PROT</name>
<comment type="caution">
    <text evidence="2">The sequence shown here is derived from an EMBL/GenBank/DDBJ whole genome shotgun (WGS) entry which is preliminary data.</text>
</comment>
<dbReference type="SUPFAM" id="SSF53448">
    <property type="entry name" value="Nucleotide-diphospho-sugar transferases"/>
    <property type="match status" value="1"/>
</dbReference>
<gene>
    <name evidence="2" type="ORF">HEQ75_27400</name>
</gene>
<dbReference type="RefSeq" id="WP_168035297.1">
    <property type="nucleotide sequence ID" value="NZ_JAAVNE010000106.1"/>
</dbReference>
<sequence>MVTTAAPARLPLVLRSIADWRAQTHPARELVVVVNNAPPDGARALAAHLAALADPAIRVVELPGAPALGAVRNASIDAARGAVLCQWDDDDRHHPYRLARQLAALQAGGRPAVLLRDVLHWFRAEGTLYSLNWAATPSGGKPASLTLRAEAAPRYDPSARIGEDLAVAVALHAAGAVTALADAPELLVYVAHGMNLMPQDHHRMLAEGLGRSRALLLRQEAALRAGVAPLGLGPVAVRGPNGVAFSLD</sequence>
<dbReference type="CDD" id="cd00761">
    <property type="entry name" value="Glyco_tranf_GTA_type"/>
    <property type="match status" value="1"/>
</dbReference>
<proteinExistence type="predicted"/>
<dbReference type="Proteomes" id="UP000787635">
    <property type="component" value="Unassembled WGS sequence"/>
</dbReference>
<dbReference type="EMBL" id="JAAVNE010000106">
    <property type="protein sequence ID" value="NKC34602.1"/>
    <property type="molecule type" value="Genomic_DNA"/>
</dbReference>
<organism evidence="2 3">
    <name type="scientific">Falsiroseomonas selenitidurans</name>
    <dbReference type="NCBI Taxonomy" id="2716335"/>
    <lineage>
        <taxon>Bacteria</taxon>
        <taxon>Pseudomonadati</taxon>
        <taxon>Pseudomonadota</taxon>
        <taxon>Alphaproteobacteria</taxon>
        <taxon>Acetobacterales</taxon>
        <taxon>Roseomonadaceae</taxon>
        <taxon>Falsiroseomonas</taxon>
    </lineage>
</organism>
<dbReference type="Pfam" id="PF00535">
    <property type="entry name" value="Glycos_transf_2"/>
    <property type="match status" value="1"/>
</dbReference>
<feature type="domain" description="Glycosyltransferase 2-like" evidence="1">
    <location>
        <begin position="11"/>
        <end position="111"/>
    </location>
</feature>
<evidence type="ECO:0000313" key="3">
    <source>
        <dbReference type="Proteomes" id="UP000787635"/>
    </source>
</evidence>
<dbReference type="InterPro" id="IPR029044">
    <property type="entry name" value="Nucleotide-diphossugar_trans"/>
</dbReference>